<dbReference type="InterPro" id="IPR016066">
    <property type="entry name" value="A-D-PHexomutase_CS"/>
</dbReference>
<evidence type="ECO:0000259" key="15">
    <source>
        <dbReference type="Pfam" id="PF02880"/>
    </source>
</evidence>
<keyword evidence="3 9" id="KW-0479">Metal-binding</keyword>
<comment type="PTM">
    <text evidence="9">Activated by phosphorylation.</text>
</comment>
<accession>A0A134AGA0</accession>
<feature type="binding site" evidence="9">
    <location>
        <position position="244"/>
    </location>
    <ligand>
        <name>Mg(2+)</name>
        <dbReference type="ChEBI" id="CHEBI:18420"/>
    </ligand>
</feature>
<dbReference type="PANTHER" id="PTHR42946:SF1">
    <property type="entry name" value="PHOSPHOGLUCOMUTASE (ALPHA-D-GLUCOSE-1,6-BISPHOSPHATE-DEPENDENT)"/>
    <property type="match status" value="1"/>
</dbReference>
<feature type="active site" description="Phosphoserine intermediate" evidence="9">
    <location>
        <position position="100"/>
    </location>
</feature>
<dbReference type="Pfam" id="PF02880">
    <property type="entry name" value="PGM_PMM_III"/>
    <property type="match status" value="1"/>
</dbReference>
<keyword evidence="4 9" id="KW-0460">Magnesium</keyword>
<dbReference type="InterPro" id="IPR005846">
    <property type="entry name" value="A-D-PHexomutase_a/b/a-III"/>
</dbReference>
<dbReference type="Gene3D" id="3.40.120.10">
    <property type="entry name" value="Alpha-D-Glucose-1,6-Bisphosphate, subunit A, domain 3"/>
    <property type="match status" value="3"/>
</dbReference>
<dbReference type="AlphaFoldDB" id="A0A134AGA0"/>
<evidence type="ECO:0000256" key="10">
    <source>
        <dbReference type="RuleBase" id="RU004326"/>
    </source>
</evidence>
<dbReference type="InterPro" id="IPR005845">
    <property type="entry name" value="A-D-PHexomutase_a/b/a-II"/>
</dbReference>
<evidence type="ECO:0000256" key="6">
    <source>
        <dbReference type="ARBA" id="ARBA00050364"/>
    </source>
</evidence>
<dbReference type="FunFam" id="3.30.310.50:FF:000001">
    <property type="entry name" value="Phosphoglucosamine mutase"/>
    <property type="match status" value="1"/>
</dbReference>
<dbReference type="GO" id="GO:0004615">
    <property type="term" value="F:phosphomannomutase activity"/>
    <property type="evidence" value="ECO:0007669"/>
    <property type="project" value="TreeGrafter"/>
</dbReference>
<dbReference type="EMBL" id="LSDG01000026">
    <property type="protein sequence ID" value="KXB66719.1"/>
    <property type="molecule type" value="Genomic_DNA"/>
</dbReference>
<dbReference type="InterPro" id="IPR006352">
    <property type="entry name" value="GlmM_bact"/>
</dbReference>
<evidence type="ECO:0000256" key="7">
    <source>
        <dbReference type="ARBA" id="ARBA00066330"/>
    </source>
</evidence>
<feature type="domain" description="Alpha-D-phosphohexomutase alpha/beta/alpha" evidence="13">
    <location>
        <begin position="2"/>
        <end position="131"/>
    </location>
</feature>
<dbReference type="EC" id="5.4.2.10" evidence="7 9"/>
<comment type="similarity">
    <text evidence="1 9 10">Belongs to the phosphohexose mutase family.</text>
</comment>
<dbReference type="PANTHER" id="PTHR42946">
    <property type="entry name" value="PHOSPHOHEXOSE MUTASE"/>
    <property type="match status" value="1"/>
</dbReference>
<dbReference type="SUPFAM" id="SSF55957">
    <property type="entry name" value="Phosphoglucomutase, C-terminal domain"/>
    <property type="match status" value="1"/>
</dbReference>
<evidence type="ECO:0000259" key="13">
    <source>
        <dbReference type="Pfam" id="PF02878"/>
    </source>
</evidence>
<reference evidence="17" key="1">
    <citation type="submission" date="2016-01" db="EMBL/GenBank/DDBJ databases">
        <authorList>
            <person name="Mitreva M."/>
            <person name="Pepin K.H."/>
            <person name="Mihindukulasuriya K.A."/>
            <person name="Fulton R."/>
            <person name="Fronick C."/>
            <person name="O'Laughlin M."/>
            <person name="Miner T."/>
            <person name="Herter B."/>
            <person name="Rosa B.A."/>
            <person name="Cordes M."/>
            <person name="Tomlinson C."/>
            <person name="Wollam A."/>
            <person name="Palsikar V.B."/>
            <person name="Mardis E.R."/>
            <person name="Wilson R.K."/>
        </authorList>
    </citation>
    <scope>NUCLEOTIDE SEQUENCE [LARGE SCALE GENOMIC DNA]</scope>
    <source>
        <strain evidence="17">DNF00729</strain>
    </source>
</reference>
<dbReference type="GO" id="GO:0006048">
    <property type="term" value="P:UDP-N-acetylglucosamine biosynthetic process"/>
    <property type="evidence" value="ECO:0007669"/>
    <property type="project" value="TreeGrafter"/>
</dbReference>
<dbReference type="CDD" id="cd05802">
    <property type="entry name" value="GlmM"/>
    <property type="match status" value="1"/>
</dbReference>
<dbReference type="HAMAP" id="MF_01554_B">
    <property type="entry name" value="GlmM_B"/>
    <property type="match status" value="1"/>
</dbReference>
<evidence type="ECO:0000256" key="3">
    <source>
        <dbReference type="ARBA" id="ARBA00022723"/>
    </source>
</evidence>
<dbReference type="InterPro" id="IPR005843">
    <property type="entry name" value="A-D-PHexomutase_C"/>
</dbReference>
<proteinExistence type="inferred from homology"/>
<dbReference type="GO" id="GO:0005829">
    <property type="term" value="C:cytosol"/>
    <property type="evidence" value="ECO:0007669"/>
    <property type="project" value="TreeGrafter"/>
</dbReference>
<dbReference type="InterPro" id="IPR050060">
    <property type="entry name" value="Phosphoglucosamine_mutase"/>
</dbReference>
<dbReference type="InterPro" id="IPR036900">
    <property type="entry name" value="A-D-PHexomutase_C_sf"/>
</dbReference>
<dbReference type="PATRIC" id="fig|755172.3.peg.921"/>
<evidence type="ECO:0000256" key="9">
    <source>
        <dbReference type="HAMAP-Rule" id="MF_01554"/>
    </source>
</evidence>
<dbReference type="Proteomes" id="UP000070442">
    <property type="component" value="Unassembled WGS sequence"/>
</dbReference>
<comment type="caution">
    <text evidence="16">The sequence shown here is derived from an EMBL/GenBank/DDBJ whole genome shotgun (WGS) entry which is preliminary data.</text>
</comment>
<protein>
    <recommendedName>
        <fullName evidence="8 9">Phosphoglucosamine mutase</fullName>
        <ecNumber evidence="7 9">5.4.2.10</ecNumber>
    </recommendedName>
</protein>
<dbReference type="GO" id="GO:0009252">
    <property type="term" value="P:peptidoglycan biosynthetic process"/>
    <property type="evidence" value="ECO:0007669"/>
    <property type="project" value="TreeGrafter"/>
</dbReference>
<comment type="function">
    <text evidence="9 11">Catalyzes the conversion of glucosamine-6-phosphate to glucosamine-1-phosphate.</text>
</comment>
<dbReference type="GO" id="GO:0000287">
    <property type="term" value="F:magnesium ion binding"/>
    <property type="evidence" value="ECO:0007669"/>
    <property type="project" value="UniProtKB-UniRule"/>
</dbReference>
<evidence type="ECO:0000256" key="11">
    <source>
        <dbReference type="RuleBase" id="RU004327"/>
    </source>
</evidence>
<evidence type="ECO:0000259" key="14">
    <source>
        <dbReference type="Pfam" id="PF02879"/>
    </source>
</evidence>
<evidence type="ECO:0000256" key="1">
    <source>
        <dbReference type="ARBA" id="ARBA00010231"/>
    </source>
</evidence>
<gene>
    <name evidence="9" type="primary">glmM</name>
    <name evidence="16" type="ORF">HMPREF1863_00962</name>
</gene>
<feature type="modified residue" description="Phosphoserine" evidence="9">
    <location>
        <position position="100"/>
    </location>
</feature>
<keyword evidence="17" id="KW-1185">Reference proteome</keyword>
<dbReference type="InterPro" id="IPR005844">
    <property type="entry name" value="A-D-PHexomutase_a/b/a-I"/>
</dbReference>
<comment type="cofactor">
    <cofactor evidence="9">
        <name>Mg(2+)</name>
        <dbReference type="ChEBI" id="CHEBI:18420"/>
    </cofactor>
    <text evidence="9">Binds 1 Mg(2+) ion per subunit.</text>
</comment>
<dbReference type="STRING" id="755172.HMPREF1863_00962"/>
<feature type="domain" description="Alpha-D-phosphohexomutase C-terminal" evidence="12">
    <location>
        <begin position="373"/>
        <end position="440"/>
    </location>
</feature>
<feature type="binding site" evidence="9">
    <location>
        <position position="242"/>
    </location>
    <ligand>
        <name>Mg(2+)</name>
        <dbReference type="ChEBI" id="CHEBI:18420"/>
    </ligand>
</feature>
<comment type="catalytic activity">
    <reaction evidence="6 9 11">
        <text>alpha-D-glucosamine 1-phosphate = D-glucosamine 6-phosphate</text>
        <dbReference type="Rhea" id="RHEA:23424"/>
        <dbReference type="ChEBI" id="CHEBI:58516"/>
        <dbReference type="ChEBI" id="CHEBI:58725"/>
        <dbReference type="EC" id="5.4.2.10"/>
    </reaction>
</comment>
<feature type="binding site" evidence="9">
    <location>
        <position position="240"/>
    </location>
    <ligand>
        <name>Mg(2+)</name>
        <dbReference type="ChEBI" id="CHEBI:18420"/>
    </ligand>
</feature>
<evidence type="ECO:0000256" key="8">
    <source>
        <dbReference type="ARBA" id="ARBA00068193"/>
    </source>
</evidence>
<sequence>MKLFGTDGIRGIAGSFLTPELAVKLGRILAERIHETGVEEPFVLTGRDTRHSGTMLSMGIATGLMAGGVDCVNLSVIPTPGVAYLVRHYGAALGIVISASHNPYEYNGIKIFSSEGFKLPDKVEEEIEEKLLDPNWEPKPVTGMAIGTKRKDFRGIDDYEDYLVSLIDRPLDDLTIAIDCGNGALSDVAEKVLTRLGANVAAINIYPDGQNINDHCGSTDPSKIIELVKETGADVGFSFDGDADRIIAVDEKGRVMDGDHILAVCATGLKEKGELTGDTVVGTIMSNIGLDRYLESIGAGLVKTKVGDRYVLETMREKHYVLGGEQSGHIIFIKNNTTGDGLATGLHLLEVMEHTDKPMSELNDLMTSYPQVLVNATVANEKKKSYETHEGIQKRIAEVEGKFKGEGRVVIRPSGTEPVVRVMIEGKDQAVLEQEAESLARYIEEELR</sequence>
<evidence type="ECO:0000313" key="16">
    <source>
        <dbReference type="EMBL" id="KXB66719.1"/>
    </source>
</evidence>
<dbReference type="Pfam" id="PF02879">
    <property type="entry name" value="PGM_PMM_II"/>
    <property type="match status" value="1"/>
</dbReference>
<dbReference type="InterPro" id="IPR016055">
    <property type="entry name" value="A-D-PHexomutase_a/b/a-I/II/III"/>
</dbReference>
<evidence type="ECO:0000256" key="5">
    <source>
        <dbReference type="ARBA" id="ARBA00023235"/>
    </source>
</evidence>
<evidence type="ECO:0000313" key="17">
    <source>
        <dbReference type="Proteomes" id="UP000070442"/>
    </source>
</evidence>
<dbReference type="FunFam" id="3.40.120.10:FF:000002">
    <property type="entry name" value="Phosphoglucosamine mutase"/>
    <property type="match status" value="1"/>
</dbReference>
<name>A0A134AGA0_9FIRM</name>
<feature type="domain" description="Alpha-D-phosphohexomutase alpha/beta/alpha" evidence="14">
    <location>
        <begin position="158"/>
        <end position="253"/>
    </location>
</feature>
<dbReference type="GO" id="GO:0005975">
    <property type="term" value="P:carbohydrate metabolic process"/>
    <property type="evidence" value="ECO:0007669"/>
    <property type="project" value="InterPro"/>
</dbReference>
<keyword evidence="5 9" id="KW-0413">Isomerase</keyword>
<evidence type="ECO:0000259" key="12">
    <source>
        <dbReference type="Pfam" id="PF00408"/>
    </source>
</evidence>
<dbReference type="NCBIfam" id="TIGR01455">
    <property type="entry name" value="glmM"/>
    <property type="match status" value="1"/>
</dbReference>
<feature type="domain" description="Alpha-D-phosphohexomutase alpha/beta/alpha" evidence="15">
    <location>
        <begin position="257"/>
        <end position="369"/>
    </location>
</feature>
<feature type="binding site" description="via phosphate group" evidence="9">
    <location>
        <position position="100"/>
    </location>
    <ligand>
        <name>Mg(2+)</name>
        <dbReference type="ChEBI" id="CHEBI:18420"/>
    </ligand>
</feature>
<dbReference type="Pfam" id="PF00408">
    <property type="entry name" value="PGM_PMM_IV"/>
    <property type="match status" value="1"/>
</dbReference>
<dbReference type="GO" id="GO:0008966">
    <property type="term" value="F:phosphoglucosamine mutase activity"/>
    <property type="evidence" value="ECO:0007669"/>
    <property type="project" value="UniProtKB-UniRule"/>
</dbReference>
<dbReference type="Gene3D" id="3.30.310.50">
    <property type="entry name" value="Alpha-D-phosphohexomutase, C-terminal domain"/>
    <property type="match status" value="1"/>
</dbReference>
<dbReference type="PRINTS" id="PR00509">
    <property type="entry name" value="PGMPMM"/>
</dbReference>
<evidence type="ECO:0000256" key="4">
    <source>
        <dbReference type="ARBA" id="ARBA00022842"/>
    </source>
</evidence>
<dbReference type="PROSITE" id="PS00710">
    <property type="entry name" value="PGM_PMM"/>
    <property type="match status" value="1"/>
</dbReference>
<dbReference type="SUPFAM" id="SSF53738">
    <property type="entry name" value="Phosphoglucomutase, first 3 domains"/>
    <property type="match status" value="3"/>
</dbReference>
<dbReference type="OrthoDB" id="9806956at2"/>
<evidence type="ECO:0000256" key="2">
    <source>
        <dbReference type="ARBA" id="ARBA00022553"/>
    </source>
</evidence>
<dbReference type="InterPro" id="IPR005841">
    <property type="entry name" value="Alpha-D-phosphohexomutase_SF"/>
</dbReference>
<dbReference type="FunFam" id="3.40.120.10:FF:000001">
    <property type="entry name" value="Phosphoglucosamine mutase"/>
    <property type="match status" value="1"/>
</dbReference>
<keyword evidence="2 9" id="KW-0597">Phosphoprotein</keyword>
<dbReference type="Pfam" id="PF02878">
    <property type="entry name" value="PGM_PMM_I"/>
    <property type="match status" value="1"/>
</dbReference>
<organism evidence="16 17">
    <name type="scientific">Aedoeadaptatus coxii</name>
    <dbReference type="NCBI Taxonomy" id="755172"/>
    <lineage>
        <taxon>Bacteria</taxon>
        <taxon>Bacillati</taxon>
        <taxon>Bacillota</taxon>
        <taxon>Tissierellia</taxon>
        <taxon>Tissierellales</taxon>
        <taxon>Peptoniphilaceae</taxon>
        <taxon>Aedoeadaptatus</taxon>
    </lineage>
</organism>
<dbReference type="RefSeq" id="WP_068367778.1">
    <property type="nucleotide sequence ID" value="NZ_KQ960174.1"/>
</dbReference>